<dbReference type="InterPro" id="IPR023214">
    <property type="entry name" value="HAD_sf"/>
</dbReference>
<keyword evidence="1" id="KW-0378">Hydrolase</keyword>
<organism evidence="1 2">
    <name type="scientific">Bacteroides muris</name>
    <name type="common">ex Fokt et al. 2023</name>
    <dbReference type="NCBI Taxonomy" id="2937417"/>
    <lineage>
        <taxon>Bacteria</taxon>
        <taxon>Pseudomonadati</taxon>
        <taxon>Bacteroidota</taxon>
        <taxon>Bacteroidia</taxon>
        <taxon>Bacteroidales</taxon>
        <taxon>Bacteroidaceae</taxon>
        <taxon>Bacteroides</taxon>
    </lineage>
</organism>
<dbReference type="SUPFAM" id="SSF56784">
    <property type="entry name" value="HAD-like"/>
    <property type="match status" value="1"/>
</dbReference>
<dbReference type="CDD" id="cd01427">
    <property type="entry name" value="HAD_like"/>
    <property type="match status" value="1"/>
</dbReference>
<dbReference type="RefSeq" id="WP_257941400.1">
    <property type="nucleotide sequence ID" value="NZ_JAMZEE010000068.1"/>
</dbReference>
<dbReference type="Pfam" id="PF00702">
    <property type="entry name" value="Hydrolase"/>
    <property type="match status" value="1"/>
</dbReference>
<protein>
    <submittedName>
        <fullName evidence="1">HAD-IA family hydrolase</fullName>
    </submittedName>
</protein>
<dbReference type="Gene3D" id="1.10.150.400">
    <property type="match status" value="1"/>
</dbReference>
<name>A0A9X2P2W8_9BACE</name>
<dbReference type="Proteomes" id="UP001143810">
    <property type="component" value="Unassembled WGS sequence"/>
</dbReference>
<evidence type="ECO:0000313" key="2">
    <source>
        <dbReference type="Proteomes" id="UP001143810"/>
    </source>
</evidence>
<dbReference type="InterPro" id="IPR006439">
    <property type="entry name" value="HAD-SF_hydro_IA"/>
</dbReference>
<dbReference type="InterPro" id="IPR036412">
    <property type="entry name" value="HAD-like_sf"/>
</dbReference>
<proteinExistence type="predicted"/>
<evidence type="ECO:0000313" key="1">
    <source>
        <dbReference type="EMBL" id="MCR6509905.1"/>
    </source>
</evidence>
<gene>
    <name evidence="1" type="ORF">M1B78_17555</name>
</gene>
<reference evidence="1" key="2">
    <citation type="submission" date="2022-04" db="EMBL/GenBank/DDBJ databases">
        <authorList>
            <person name="Fokt H."/>
            <person name="Baines J."/>
        </authorList>
    </citation>
    <scope>NUCLEOTIDE SEQUENCE</scope>
    <source>
        <strain evidence="1">KH569_7</strain>
    </source>
</reference>
<dbReference type="GO" id="GO:0016787">
    <property type="term" value="F:hydrolase activity"/>
    <property type="evidence" value="ECO:0007669"/>
    <property type="project" value="UniProtKB-KW"/>
</dbReference>
<comment type="caution">
    <text evidence="1">The sequence shown here is derived from an EMBL/GenBank/DDBJ whole genome shotgun (WGS) entry which is preliminary data.</text>
</comment>
<dbReference type="Gene3D" id="3.40.50.1000">
    <property type="entry name" value="HAD superfamily/HAD-like"/>
    <property type="match status" value="1"/>
</dbReference>
<dbReference type="NCBIfam" id="TIGR01549">
    <property type="entry name" value="HAD-SF-IA-v1"/>
    <property type="match status" value="1"/>
</dbReference>
<dbReference type="EMBL" id="JAMZEE010000068">
    <property type="protein sequence ID" value="MCR6509905.1"/>
    <property type="molecule type" value="Genomic_DNA"/>
</dbReference>
<sequence>MFKIGLGRIGCLPYNELYMQKNDISKYEYVSFDVFDTLIFRSVATPEDIFIIVQELYIKKTGCTISSFYRDRIKAERIARSQHIGQDITLDEIYSQLKYKADTLKLLKEIEIYVELENCIPNAPMVEFVNYCRGIGKKIVITTDMYLPRSFFEQLFNKLGIKADFLFISSEERETKRSGKLFQILLKKLNVPAAQVLHIGDDDNNDIYQAMNNGIDSLERWYDWNALQNVVTSSYIENHIDSLSCLYNRIEFDQSAYNIGFSILGPLIYDFCNWLHEERLKQNIDKLLFVAREGYLLEKCYKCLYPEEADVGYICLNKNLLRLPLIYEQKTLTIYKDSLLQRAVYSWNQIYDTFLIAKNETQRRLISDRLKISINSIVTREDLYNGIYDDKLNQLIELCTGTMAKQSCFLMKYLVQNGIFDGKIGLVNNSINGNGQLMLESYLHNKGIDANIYGLQFHDSIKCKTNVGNRYSVYFDSIKISSYQKSEFYRNCLIFEHLLFEPSGTSLYFFEENGTVVVAKNKQTRETLNYPYVDEVQKYTLLFINAYKNHIPLSCSGLGINRLLNFFHYPQVDNAEPICQLWDEDADGSNKIADSKIALKWNYKIFKNVPKSIIWIEGYLSLKEVKPFWLKLIQLKLKLLYYKTHKKEFVIDLLLKLF</sequence>
<accession>A0A9X2P2W8</accession>
<dbReference type="AlphaFoldDB" id="A0A9X2P2W8"/>
<reference evidence="1" key="1">
    <citation type="journal article" date="2022" name="Arch. Microbiol.">
        <title>Bacteroides muris sp. nov. isolated from the cecum of wild-derived house mice.</title>
        <authorList>
            <person name="Fokt H."/>
            <person name="Unni R."/>
            <person name="Repnik U."/>
            <person name="Schmitz R.A."/>
            <person name="Bramkamp M."/>
            <person name="Baines J.F."/>
            <person name="Unterweger D."/>
        </authorList>
    </citation>
    <scope>NUCLEOTIDE SEQUENCE</scope>
    <source>
        <strain evidence="1">KH569_7</strain>
    </source>
</reference>